<dbReference type="OrthoDB" id="3389322at2"/>
<keyword evidence="5" id="KW-1185">Reference proteome</keyword>
<evidence type="ECO:0000256" key="2">
    <source>
        <dbReference type="SAM" id="Phobius"/>
    </source>
</evidence>
<dbReference type="AlphaFoldDB" id="A0A7K1UK90"/>
<feature type="transmembrane region" description="Helical" evidence="2">
    <location>
        <begin position="57"/>
        <end position="77"/>
    </location>
</feature>
<protein>
    <submittedName>
        <fullName evidence="4">DUF4129 domain-containing protein</fullName>
    </submittedName>
</protein>
<reference evidence="4 5" key="1">
    <citation type="submission" date="2019-12" db="EMBL/GenBank/DDBJ databases">
        <title>Nesterenkonia muleiensis sp. nov., a novel actinobacterium isolated from sap of Populus euphratica.</title>
        <authorList>
            <person name="Wang R."/>
        </authorList>
    </citation>
    <scope>NUCLEOTIDE SEQUENCE [LARGE SCALE GENOMIC DNA]</scope>
    <source>
        <strain evidence="4 5">F10</strain>
    </source>
</reference>
<dbReference type="Pfam" id="PF13559">
    <property type="entry name" value="DUF4129"/>
    <property type="match status" value="1"/>
</dbReference>
<organism evidence="4 5">
    <name type="scientific">Nesterenkonia alkaliphila</name>
    <dbReference type="NCBI Taxonomy" id="1463631"/>
    <lineage>
        <taxon>Bacteria</taxon>
        <taxon>Bacillati</taxon>
        <taxon>Actinomycetota</taxon>
        <taxon>Actinomycetes</taxon>
        <taxon>Micrococcales</taxon>
        <taxon>Micrococcaceae</taxon>
        <taxon>Nesterenkonia</taxon>
    </lineage>
</organism>
<dbReference type="RefSeq" id="WP_157324296.1">
    <property type="nucleotide sequence ID" value="NZ_BMFX01000004.1"/>
</dbReference>
<keyword evidence="2" id="KW-0472">Membrane</keyword>
<evidence type="ECO:0000259" key="3">
    <source>
        <dbReference type="Pfam" id="PF13559"/>
    </source>
</evidence>
<evidence type="ECO:0000313" key="4">
    <source>
        <dbReference type="EMBL" id="MVT26889.1"/>
    </source>
</evidence>
<keyword evidence="2" id="KW-0812">Transmembrane</keyword>
<feature type="compositionally biased region" description="Polar residues" evidence="1">
    <location>
        <begin position="195"/>
        <end position="206"/>
    </location>
</feature>
<gene>
    <name evidence="4" type="ORF">GNZ21_11060</name>
</gene>
<comment type="caution">
    <text evidence="4">The sequence shown here is derived from an EMBL/GenBank/DDBJ whole genome shotgun (WGS) entry which is preliminary data.</text>
</comment>
<keyword evidence="2" id="KW-1133">Transmembrane helix</keyword>
<evidence type="ECO:0000313" key="5">
    <source>
        <dbReference type="Proteomes" id="UP000460157"/>
    </source>
</evidence>
<feature type="domain" description="Protein-glutamine gamma-glutamyltransferase-like C-terminal" evidence="3">
    <location>
        <begin position="123"/>
        <end position="188"/>
    </location>
</feature>
<proteinExistence type="predicted"/>
<accession>A0A7K1UK90</accession>
<dbReference type="EMBL" id="WRPM01000077">
    <property type="protein sequence ID" value="MVT26889.1"/>
    <property type="molecule type" value="Genomic_DNA"/>
</dbReference>
<sequence length="214" mass="23150">MSTELHDRDQARRLLEEELASGSYQREFTGPLRQAVDDFIAWLNESTVNFGGVSVPYGPLLVLAAVLAAAVLILALVRPRLQRSSVAEQALRIDPAVPAAELRARAEGHARSGDYSAAVQEIFRALVRAAEERGAVPEQKGRTATEIAQRIAASYPAHSAGVQSAAELFNRSAYSSARLGSQDYGFLRELEIQLQGEQPQSQTSISGPRLVAPQ</sequence>
<name>A0A7K1UK90_9MICC</name>
<dbReference type="InterPro" id="IPR025403">
    <property type="entry name" value="TgpA-like_C"/>
</dbReference>
<evidence type="ECO:0000256" key="1">
    <source>
        <dbReference type="SAM" id="MobiDB-lite"/>
    </source>
</evidence>
<dbReference type="Proteomes" id="UP000460157">
    <property type="component" value="Unassembled WGS sequence"/>
</dbReference>
<feature type="region of interest" description="Disordered" evidence="1">
    <location>
        <begin position="195"/>
        <end position="214"/>
    </location>
</feature>